<dbReference type="RefSeq" id="WP_009528447.1">
    <property type="nucleotide sequence ID" value="NZ_JH414596.1"/>
</dbReference>
<dbReference type="PANTHER" id="PTHR41287">
    <property type="match status" value="1"/>
</dbReference>
<evidence type="ECO:0000313" key="5">
    <source>
        <dbReference type="Proteomes" id="UP000003379"/>
    </source>
</evidence>
<keyword evidence="1" id="KW-1133">Transmembrane helix</keyword>
<dbReference type="Proteomes" id="UP000003379">
    <property type="component" value="Unassembled WGS sequence"/>
</dbReference>
<comment type="caution">
    <text evidence="4">The sequence shown here is derived from an EMBL/GenBank/DDBJ whole genome shotgun (WGS) entry which is preliminary data.</text>
</comment>
<dbReference type="InterPro" id="IPR005021">
    <property type="entry name" value="Terminase_largesu-like"/>
</dbReference>
<sequence>MVKIKEHLSYKYLADVLDGKINAPKYVIKQCEKMRKIYDGKDKIYIIDWHKVDLIDGLLKLMVMPKGFNAGLTIYESLAGFQSFFIISMICTVFRDDKNKRRFKKALLEICRKNGKTFLIAIIFILLFLLEPQFSDFYSVAPDGAISRQIKDMIEQIIFSSPALTDKFTIRRDHILSKLNKSKFIPLNYSNIRLESRLPSVFVVDEVGALPNNYAIEAMESGQLTIKNKLGCVISTKYPKIDNPFEDEVEYAKKVLDGLIDDDGLFALLYEPDDTKNWESNDDILKQANPLALVVDDIMQNLKKKRQIAIEVPSKRENFVTKHCNIIYQGVGTESYIDVQNLYPNRIYTGEFDWEGREVFVGIDFALTTDNCSIVMLAYDKATDTVYSKNFAFIPDGRIEQKTVIEKLDYKEMIKQGYCMACGDDVVDYLFMEDIVLHLEEKYGVTVNQIGYDRYNALSSAQKFTEAGYVTVEVKQTSAVLHRPTKWLEELILNGKYKYEENRLLEINFANARCNYDSNLNRFVNKKRSTGKIDMVVANIIALCLLQIHLDSQITWVSQSI</sequence>
<dbReference type="AlphaFoldDB" id="G9XA56"/>
<name>G9XA56_9FIRM</name>
<dbReference type="HOGENOM" id="CLU_026632_6_2_9"/>
<proteinExistence type="predicted"/>
<organism evidence="4 5">
    <name type="scientific">Peptoanaerobacter stomatis</name>
    <dbReference type="NCBI Taxonomy" id="796937"/>
    <lineage>
        <taxon>Bacteria</taxon>
        <taxon>Bacillati</taxon>
        <taxon>Bacillota</taxon>
        <taxon>Clostridia</taxon>
        <taxon>Peptostreptococcales</taxon>
        <taxon>Filifactoraceae</taxon>
        <taxon>Peptoanaerobacter</taxon>
    </lineage>
</organism>
<feature type="transmembrane region" description="Helical" evidence="1">
    <location>
        <begin position="72"/>
        <end position="94"/>
    </location>
</feature>
<feature type="domain" description="Terminase large subunit-like endonuclease" evidence="3">
    <location>
        <begin position="260"/>
        <end position="544"/>
    </location>
</feature>
<dbReference type="Gene3D" id="3.40.50.300">
    <property type="entry name" value="P-loop containing nucleotide triphosphate hydrolases"/>
    <property type="match status" value="1"/>
</dbReference>
<dbReference type="GO" id="GO:0004519">
    <property type="term" value="F:endonuclease activity"/>
    <property type="evidence" value="ECO:0007669"/>
    <property type="project" value="InterPro"/>
</dbReference>
<evidence type="ECO:0000259" key="2">
    <source>
        <dbReference type="Pfam" id="PF03354"/>
    </source>
</evidence>
<accession>G9XA56</accession>
<evidence type="ECO:0000256" key="1">
    <source>
        <dbReference type="SAM" id="Phobius"/>
    </source>
</evidence>
<evidence type="ECO:0000259" key="3">
    <source>
        <dbReference type="Pfam" id="PF20441"/>
    </source>
</evidence>
<evidence type="ECO:0000313" key="4">
    <source>
        <dbReference type="EMBL" id="EHL20302.1"/>
    </source>
</evidence>
<reference evidence="4 5" key="1">
    <citation type="submission" date="2011-08" db="EMBL/GenBank/DDBJ databases">
        <title>The Genome Sequence of Eubacteriaceae bacterium CM5.</title>
        <authorList>
            <consortium name="The Broad Institute Genome Sequencing Platform"/>
            <person name="Earl A."/>
            <person name="Ward D."/>
            <person name="Feldgarden M."/>
            <person name="Gevers D."/>
            <person name="Sizova M."/>
            <person name="Hazen A."/>
            <person name="Epstein S."/>
            <person name="Young S.K."/>
            <person name="Zeng Q."/>
            <person name="Gargeya S."/>
            <person name="Fitzgerald M."/>
            <person name="Haas B."/>
            <person name="Abouelleil A."/>
            <person name="Alvarado L."/>
            <person name="Arachchi H.M."/>
            <person name="Berlin A."/>
            <person name="Brown A."/>
            <person name="Chapman S.B."/>
            <person name="Chen Z."/>
            <person name="Dunbar C."/>
            <person name="Freedman E."/>
            <person name="Gearin G."/>
            <person name="Gellesch M."/>
            <person name="Goldberg J."/>
            <person name="Griggs A."/>
            <person name="Gujja S."/>
            <person name="Heiman D."/>
            <person name="Howarth C."/>
            <person name="Larson L."/>
            <person name="Lui A."/>
            <person name="MacDonald P.J.P."/>
            <person name="Montmayeur A."/>
            <person name="Murphy C."/>
            <person name="Neiman D."/>
            <person name="Pearson M."/>
            <person name="Priest M."/>
            <person name="Roberts A."/>
            <person name="Saif S."/>
            <person name="Shea T."/>
            <person name="Shenoy N."/>
            <person name="Sisk P."/>
            <person name="Stolte C."/>
            <person name="Sykes S."/>
            <person name="Wortman J."/>
            <person name="Nusbaum C."/>
            <person name="Birren B."/>
        </authorList>
    </citation>
    <scope>NUCLEOTIDE SEQUENCE [LARGE SCALE GENOMIC DNA]</scope>
    <source>
        <strain evidence="4 5">CM5</strain>
    </source>
</reference>
<feature type="domain" description="Terminase large subunit-like ATPase" evidence="2">
    <location>
        <begin position="93"/>
        <end position="254"/>
    </location>
</feature>
<dbReference type="Pfam" id="PF20441">
    <property type="entry name" value="TerL_nuclease"/>
    <property type="match status" value="1"/>
</dbReference>
<protein>
    <submittedName>
        <fullName evidence="4">Phage terminase, large subunit</fullName>
    </submittedName>
</protein>
<dbReference type="InterPro" id="IPR046461">
    <property type="entry name" value="TerL_ATPase"/>
</dbReference>
<dbReference type="Pfam" id="PF03354">
    <property type="entry name" value="TerL_ATPase"/>
    <property type="match status" value="1"/>
</dbReference>
<keyword evidence="1" id="KW-0472">Membrane</keyword>
<gene>
    <name evidence="4" type="ORF">HMPREF9628_00147</name>
</gene>
<keyword evidence="1" id="KW-0812">Transmembrane</keyword>
<dbReference type="InterPro" id="IPR027417">
    <property type="entry name" value="P-loop_NTPase"/>
</dbReference>
<feature type="transmembrane region" description="Helical" evidence="1">
    <location>
        <begin position="114"/>
        <end position="130"/>
    </location>
</feature>
<dbReference type="PATRIC" id="fig|796940.3.peg.148"/>
<dbReference type="EMBL" id="AFZG01000001">
    <property type="protein sequence ID" value="EHL20302.1"/>
    <property type="molecule type" value="Genomic_DNA"/>
</dbReference>
<dbReference type="PANTHER" id="PTHR41287:SF1">
    <property type="entry name" value="PROTEIN YMFN"/>
    <property type="match status" value="1"/>
</dbReference>
<dbReference type="InterPro" id="IPR046462">
    <property type="entry name" value="TerL_nuclease"/>
</dbReference>